<dbReference type="OrthoDB" id="10009520at2759"/>
<dbReference type="AlphaFoldDB" id="A0A9W8XZD2"/>
<keyword evidence="5" id="KW-0833">Ubl conjugation pathway</keyword>
<dbReference type="Gene3D" id="1.20.120.1750">
    <property type="match status" value="1"/>
</dbReference>
<evidence type="ECO:0000256" key="7">
    <source>
        <dbReference type="SAM" id="MobiDB-lite"/>
    </source>
</evidence>
<evidence type="ECO:0000313" key="10">
    <source>
        <dbReference type="Proteomes" id="UP001140560"/>
    </source>
</evidence>
<dbReference type="Proteomes" id="UP001140560">
    <property type="component" value="Unassembled WGS sequence"/>
</dbReference>
<feature type="region of interest" description="Disordered" evidence="7">
    <location>
        <begin position="377"/>
        <end position="428"/>
    </location>
</feature>
<gene>
    <name evidence="9" type="ORF">N0V83_010977</name>
</gene>
<keyword evidence="2" id="KW-0479">Metal-binding</keyword>
<evidence type="ECO:0000313" key="9">
    <source>
        <dbReference type="EMBL" id="KAJ4362035.1"/>
    </source>
</evidence>
<reference evidence="9" key="1">
    <citation type="submission" date="2022-10" db="EMBL/GenBank/DDBJ databases">
        <title>Tapping the CABI collections for fungal endophytes: first genome assemblies for Collariella, Neodidymelliopsis, Ascochyta clinopodiicola, Didymella pomorum, Didymosphaeria variabile, Neocosmospora piperis and Neocucurbitaria cava.</title>
        <authorList>
            <person name="Hill R."/>
        </authorList>
    </citation>
    <scope>NUCLEOTIDE SEQUENCE</scope>
    <source>
        <strain evidence="9">IMI 356814</strain>
    </source>
</reference>
<dbReference type="PANTHER" id="PTHR11685">
    <property type="entry name" value="RBR FAMILY RING FINGER AND IBR DOMAIN-CONTAINING"/>
    <property type="match status" value="1"/>
</dbReference>
<dbReference type="InterPro" id="IPR044066">
    <property type="entry name" value="TRIAD_supradom"/>
</dbReference>
<feature type="domain" description="RING-type" evidence="8">
    <location>
        <begin position="132"/>
        <end position="361"/>
    </location>
</feature>
<feature type="compositionally biased region" description="Basic and acidic residues" evidence="7">
    <location>
        <begin position="412"/>
        <end position="422"/>
    </location>
</feature>
<dbReference type="SUPFAM" id="SSF57850">
    <property type="entry name" value="RING/U-box"/>
    <property type="match status" value="1"/>
</dbReference>
<protein>
    <recommendedName>
        <fullName evidence="8">RING-type domain-containing protein</fullName>
    </recommendedName>
</protein>
<keyword evidence="3" id="KW-0677">Repeat</keyword>
<keyword evidence="1" id="KW-0808">Transferase</keyword>
<organism evidence="9 10">
    <name type="scientific">Neocucurbitaria cava</name>
    <dbReference type="NCBI Taxonomy" id="798079"/>
    <lineage>
        <taxon>Eukaryota</taxon>
        <taxon>Fungi</taxon>
        <taxon>Dikarya</taxon>
        <taxon>Ascomycota</taxon>
        <taxon>Pezizomycotina</taxon>
        <taxon>Dothideomycetes</taxon>
        <taxon>Pleosporomycetidae</taxon>
        <taxon>Pleosporales</taxon>
        <taxon>Pleosporineae</taxon>
        <taxon>Cucurbitariaceae</taxon>
        <taxon>Neocucurbitaria</taxon>
    </lineage>
</organism>
<feature type="compositionally biased region" description="Low complexity" evidence="7">
    <location>
        <begin position="52"/>
        <end position="78"/>
    </location>
</feature>
<evidence type="ECO:0000256" key="1">
    <source>
        <dbReference type="ARBA" id="ARBA00022679"/>
    </source>
</evidence>
<keyword evidence="4" id="KW-0863">Zinc-finger</keyword>
<accession>A0A9W8XZD2</accession>
<dbReference type="EMBL" id="JAPEUY010000022">
    <property type="protein sequence ID" value="KAJ4362035.1"/>
    <property type="molecule type" value="Genomic_DNA"/>
</dbReference>
<dbReference type="GO" id="GO:0016567">
    <property type="term" value="P:protein ubiquitination"/>
    <property type="evidence" value="ECO:0007669"/>
    <property type="project" value="InterPro"/>
</dbReference>
<keyword evidence="10" id="KW-1185">Reference proteome</keyword>
<dbReference type="InterPro" id="IPR031127">
    <property type="entry name" value="E3_UB_ligase_RBR"/>
</dbReference>
<feature type="region of interest" description="Disordered" evidence="7">
    <location>
        <begin position="572"/>
        <end position="602"/>
    </location>
</feature>
<evidence type="ECO:0000259" key="8">
    <source>
        <dbReference type="PROSITE" id="PS51873"/>
    </source>
</evidence>
<dbReference type="PROSITE" id="PS51873">
    <property type="entry name" value="TRIAD"/>
    <property type="match status" value="1"/>
</dbReference>
<evidence type="ECO:0000256" key="4">
    <source>
        <dbReference type="ARBA" id="ARBA00022771"/>
    </source>
</evidence>
<evidence type="ECO:0000256" key="5">
    <source>
        <dbReference type="ARBA" id="ARBA00022786"/>
    </source>
</evidence>
<evidence type="ECO:0000256" key="3">
    <source>
        <dbReference type="ARBA" id="ARBA00022737"/>
    </source>
</evidence>
<comment type="caution">
    <text evidence="9">The sequence shown here is derived from an EMBL/GenBank/DDBJ whole genome shotgun (WGS) entry which is preliminary data.</text>
</comment>
<sequence>MGSKISKAVRPHVKAAALPVATARNDANEERARQEPVLQLPDKYSNDDINIATSTTASTTSQRRNSEPARPAAAASSANMEEAANSFSLFLEELRLRAIESGAAHRTPPSPRVGLPPPPPPAAWAPPPPGEAEVRCMICCAELPKEEDPNYTKEAIKPCRCSGVWCTSCIKALFRDACKDLTLMPPRCCVPIHLHYARPYLSDAEIAEFKSKYDEWSTPHPFYCPVPTCSVFIPERLLPQQAKSNSKRTDSGIGTPNAATFGCPTCQATICAGCRQVAHPNSICNVEEFGIDAATAALLKSWGYKKCPRCGHGVKRMFGCNHMECRCGAHFCWVCMQHRDQCDGQCYEEGEDEYYSDDEPDEPDQSVAQPNEIGNTEQNEAAGADAEASVEQATSTATHPQPVVRPQNLDGGGDRYWERQDIDFGPEPTDDLQDRAWQCVHNFGTYKISLATALTSTPKVECTKCWCTIRPEIKASQSQHQASDKMVPASAGARPRGIQRVRVRDVGRYLPPRGLFRADASVGTAPHLMAPVSPLSQSVPTRETSPMEDVQYTSSDRVFDTYGNIIATTELQEQRRSSLDSPSPQALAVRGKQAPDKTSLEKHKSTVKSFSEVFATLPPPTKTFSLAYECPYCNLLVCEACKDAIVHAQKNDPATANEASMLNRDSEPSIVPFD</sequence>
<proteinExistence type="predicted"/>
<evidence type="ECO:0000256" key="6">
    <source>
        <dbReference type="ARBA" id="ARBA00022833"/>
    </source>
</evidence>
<name>A0A9W8XZD2_9PLEO</name>
<dbReference type="GO" id="GO:0008270">
    <property type="term" value="F:zinc ion binding"/>
    <property type="evidence" value="ECO:0007669"/>
    <property type="project" value="UniProtKB-KW"/>
</dbReference>
<evidence type="ECO:0000256" key="2">
    <source>
        <dbReference type="ARBA" id="ARBA00022723"/>
    </source>
</evidence>
<dbReference type="Pfam" id="PF26200">
    <property type="entry name" value="Rcat_RNF216"/>
    <property type="match status" value="1"/>
</dbReference>
<dbReference type="GO" id="GO:0004842">
    <property type="term" value="F:ubiquitin-protein transferase activity"/>
    <property type="evidence" value="ECO:0007669"/>
    <property type="project" value="InterPro"/>
</dbReference>
<keyword evidence="6" id="KW-0862">Zinc</keyword>
<feature type="compositionally biased region" description="Basic and acidic residues" evidence="7">
    <location>
        <begin position="593"/>
        <end position="602"/>
    </location>
</feature>
<feature type="region of interest" description="Disordered" evidence="7">
    <location>
        <begin position="20"/>
        <end position="78"/>
    </location>
</feature>
<feature type="region of interest" description="Disordered" evidence="7">
    <location>
        <begin position="654"/>
        <end position="674"/>
    </location>
</feature>